<dbReference type="InterPro" id="IPR001544">
    <property type="entry name" value="Aminotrans_IV"/>
</dbReference>
<comment type="similarity">
    <text evidence="1">Belongs to the class-IV pyridoxal-phosphate-dependent aminotransferase family.</text>
</comment>
<dbReference type="Proteomes" id="UP001165289">
    <property type="component" value="Unassembled WGS sequence"/>
</dbReference>
<dbReference type="CDD" id="cd00449">
    <property type="entry name" value="PLPDE_IV"/>
    <property type="match status" value="1"/>
</dbReference>
<evidence type="ECO:0000313" key="3">
    <source>
        <dbReference type="EMBL" id="KAI6652189.1"/>
    </source>
</evidence>
<name>A0AAV7JUE1_9METZ</name>
<dbReference type="PANTHER" id="PTHR42743:SF11">
    <property type="entry name" value="AMINODEOXYCHORISMATE LYASE"/>
    <property type="match status" value="1"/>
</dbReference>
<comment type="caution">
    <text evidence="3">The sequence shown here is derived from an EMBL/GenBank/DDBJ whole genome shotgun (WGS) entry which is preliminary data.</text>
</comment>
<dbReference type="Gene3D" id="3.20.10.10">
    <property type="entry name" value="D-amino Acid Aminotransferase, subunit A, domain 2"/>
    <property type="match status" value="1"/>
</dbReference>
<dbReference type="GO" id="GO:0003824">
    <property type="term" value="F:catalytic activity"/>
    <property type="evidence" value="ECO:0007669"/>
    <property type="project" value="InterPro"/>
</dbReference>
<dbReference type="InterPro" id="IPR043131">
    <property type="entry name" value="BCAT-like_N"/>
</dbReference>
<dbReference type="InterPro" id="IPR036038">
    <property type="entry name" value="Aminotransferase-like"/>
</dbReference>
<gene>
    <name evidence="3" type="ORF">LOD99_7207</name>
</gene>
<dbReference type="InterPro" id="IPR050571">
    <property type="entry name" value="Class-IV_PLP-Dep_Aminotrnsfr"/>
</dbReference>
<proteinExistence type="inferred from homology"/>
<dbReference type="InterPro" id="IPR043132">
    <property type="entry name" value="BCAT-like_C"/>
</dbReference>
<keyword evidence="4" id="KW-1185">Reference proteome</keyword>
<accession>A0AAV7JUE1</accession>
<sequence length="303" mass="34272">MSASSPVLVNGELVDANTAAISVWDLTVQRGDGFFDIIYVDKNAEGKILLVGLDLHFVRMFRCAEQMLYKIEQSREQLEQWMRKIAELGGPGKIRMLFTRGMLEDNPGVDGSKFAPKSVIILWHPHTKYKIPGTLLPMEFPWSCYHSNTSGAMKWMSYGPNMLMTRMAVKEGYNDALLTSHDGHVLEGPTFSIIWLKNGEIFTSSVKQMKILPSITATIVMTILQNIGYKINIGKYLLKEVLEADEVFTTSATRLLIPVEKIGDRKYSIEQGMKLREIVSKGILERENWISQLTSPYDFPLNS</sequence>
<dbReference type="Pfam" id="PF01063">
    <property type="entry name" value="Aminotran_4"/>
    <property type="match status" value="1"/>
</dbReference>
<protein>
    <recommendedName>
        <fullName evidence="5">Branched-chain-amino-acid aminotransferase</fullName>
    </recommendedName>
</protein>
<dbReference type="PANTHER" id="PTHR42743">
    <property type="entry name" value="AMINO-ACID AMINOTRANSFERASE"/>
    <property type="match status" value="1"/>
</dbReference>
<dbReference type="Gene3D" id="3.30.470.10">
    <property type="match status" value="1"/>
</dbReference>
<evidence type="ECO:0008006" key="5">
    <source>
        <dbReference type="Google" id="ProtNLM"/>
    </source>
</evidence>
<dbReference type="GO" id="GO:0009082">
    <property type="term" value="P:branched-chain amino acid biosynthetic process"/>
    <property type="evidence" value="ECO:0007669"/>
    <property type="project" value="UniProtKB-KW"/>
</dbReference>
<dbReference type="AlphaFoldDB" id="A0AAV7JUE1"/>
<evidence type="ECO:0000256" key="1">
    <source>
        <dbReference type="ARBA" id="ARBA00009320"/>
    </source>
</evidence>
<organism evidence="3 4">
    <name type="scientific">Oopsacas minuta</name>
    <dbReference type="NCBI Taxonomy" id="111878"/>
    <lineage>
        <taxon>Eukaryota</taxon>
        <taxon>Metazoa</taxon>
        <taxon>Porifera</taxon>
        <taxon>Hexactinellida</taxon>
        <taxon>Hexasterophora</taxon>
        <taxon>Lyssacinosida</taxon>
        <taxon>Leucopsacidae</taxon>
        <taxon>Oopsacas</taxon>
    </lineage>
</organism>
<dbReference type="EMBL" id="JAKMXF010000299">
    <property type="protein sequence ID" value="KAI6652189.1"/>
    <property type="molecule type" value="Genomic_DNA"/>
</dbReference>
<evidence type="ECO:0000256" key="2">
    <source>
        <dbReference type="ARBA" id="ARBA00023304"/>
    </source>
</evidence>
<reference evidence="3 4" key="1">
    <citation type="journal article" date="2023" name="BMC Biol.">
        <title>The compact genome of the sponge Oopsacas minuta (Hexactinellida) is lacking key metazoan core genes.</title>
        <authorList>
            <person name="Santini S."/>
            <person name="Schenkelaars Q."/>
            <person name="Jourda C."/>
            <person name="Duchesne M."/>
            <person name="Belahbib H."/>
            <person name="Rocher C."/>
            <person name="Selva M."/>
            <person name="Riesgo A."/>
            <person name="Vervoort M."/>
            <person name="Leys S.P."/>
            <person name="Kodjabachian L."/>
            <person name="Le Bivic A."/>
            <person name="Borchiellini C."/>
            <person name="Claverie J.M."/>
            <person name="Renard E."/>
        </authorList>
    </citation>
    <scope>NUCLEOTIDE SEQUENCE [LARGE SCALE GENOMIC DNA]</scope>
    <source>
        <strain evidence="3">SPO-2</strain>
    </source>
</reference>
<keyword evidence="2" id="KW-0100">Branched-chain amino acid biosynthesis</keyword>
<evidence type="ECO:0000313" key="4">
    <source>
        <dbReference type="Proteomes" id="UP001165289"/>
    </source>
</evidence>
<keyword evidence="2" id="KW-0028">Amino-acid biosynthesis</keyword>
<dbReference type="SUPFAM" id="SSF56752">
    <property type="entry name" value="D-aminoacid aminotransferase-like PLP-dependent enzymes"/>
    <property type="match status" value="1"/>
</dbReference>